<dbReference type="VEuPathDB" id="FungiDB:KRP22_12117"/>
<feature type="compositionally biased region" description="Polar residues" evidence="1">
    <location>
        <begin position="111"/>
        <end position="122"/>
    </location>
</feature>
<feature type="region of interest" description="Disordered" evidence="1">
    <location>
        <begin position="104"/>
        <end position="190"/>
    </location>
</feature>
<evidence type="ECO:0000313" key="2">
    <source>
        <dbReference type="EnsemblProtists" id="Phyra85916"/>
    </source>
</evidence>
<dbReference type="EnsemblProtists" id="Phyra85916">
    <property type="protein sequence ID" value="Phyra85916"/>
    <property type="gene ID" value="Phyra85916"/>
</dbReference>
<protein>
    <recommendedName>
        <fullName evidence="4">TFIIS N-terminal domain-containing protein</fullName>
    </recommendedName>
</protein>
<feature type="compositionally biased region" description="Basic and acidic residues" evidence="1">
    <location>
        <begin position="432"/>
        <end position="447"/>
    </location>
</feature>
<feature type="region of interest" description="Disordered" evidence="1">
    <location>
        <begin position="327"/>
        <end position="517"/>
    </location>
</feature>
<name>H3H5K1_PHYRM</name>
<keyword evidence="3" id="KW-1185">Reference proteome</keyword>
<dbReference type="EMBL" id="DS566362">
    <property type="status" value="NOT_ANNOTATED_CDS"/>
    <property type="molecule type" value="Genomic_DNA"/>
</dbReference>
<dbReference type="eggNOG" id="ENOG502S8C7">
    <property type="taxonomic scope" value="Eukaryota"/>
</dbReference>
<dbReference type="VEuPathDB" id="FungiDB:KRP23_7020"/>
<sequence length="517" mass="55676">MVAVDDVEFNIVRKVLFIAVSTVKNSAVEMQLDVLSSVQLKDKEALEKFVRKNGLISLAGLLAKWEDQVEAEQGVLLLLKALAVLPGVTRDAIIESNIGKKKMKADVGAQNEVQAQSKSATGKSEGDKENRSRGLSSPRRSTSNKHRSDIKRDGRSAMTSSSRPQDTRPSKGKAAIISNGSGPDLKRSNSAGHLLNLMNSRNGRDASTARRDRDIFGNVQNKRRLGTANNWRARRSTVVLDQVSKRLTEHAQEVEVLKTQKVEEDDWQPSKISFAEGMSTCLFDKEVEVSKLLVYRPVGSTKAPEHPPVKPHSGPLRSILRVRLPPPIVHENTPRSSEGDSAPPTVQSTARPAIDRIVVPSERPSLPIEVSGDGTADESPMFSTSKLSKVVSPTEKRKQGFSPPPCIPTSEQPPLDFTEKDEESEDGEVSVSDDKNGKLEPELDAPKESSPSTPVEALSPVVSDDESSEEGEASSGDAVDSSPRGDMVAPASCSTEPKDGGAASMESPVQQAATTSA</sequence>
<dbReference type="InParanoid" id="H3H5K1"/>
<feature type="compositionally biased region" description="Polar residues" evidence="1">
    <location>
        <begin position="507"/>
        <end position="517"/>
    </location>
</feature>
<feature type="compositionally biased region" description="Acidic residues" evidence="1">
    <location>
        <begin position="463"/>
        <end position="472"/>
    </location>
</feature>
<dbReference type="HOGENOM" id="CLU_527335_0_0_1"/>
<evidence type="ECO:0008006" key="4">
    <source>
        <dbReference type="Google" id="ProtNLM"/>
    </source>
</evidence>
<organism evidence="2 3">
    <name type="scientific">Phytophthora ramorum</name>
    <name type="common">Sudden oak death agent</name>
    <dbReference type="NCBI Taxonomy" id="164328"/>
    <lineage>
        <taxon>Eukaryota</taxon>
        <taxon>Sar</taxon>
        <taxon>Stramenopiles</taxon>
        <taxon>Oomycota</taxon>
        <taxon>Peronosporomycetes</taxon>
        <taxon>Peronosporales</taxon>
        <taxon>Peronosporaceae</taxon>
        <taxon>Phytophthora</taxon>
    </lineage>
</organism>
<dbReference type="Proteomes" id="UP000005238">
    <property type="component" value="Unassembled WGS sequence"/>
</dbReference>
<feature type="compositionally biased region" description="Acidic residues" evidence="1">
    <location>
        <begin position="419"/>
        <end position="428"/>
    </location>
</feature>
<feature type="compositionally biased region" description="Basic and acidic residues" evidence="1">
    <location>
        <begin position="146"/>
        <end position="155"/>
    </location>
</feature>
<accession>H3H5K1</accession>
<proteinExistence type="predicted"/>
<reference evidence="3" key="1">
    <citation type="journal article" date="2006" name="Science">
        <title>Phytophthora genome sequences uncover evolutionary origins and mechanisms of pathogenesis.</title>
        <authorList>
            <person name="Tyler B.M."/>
            <person name="Tripathy S."/>
            <person name="Zhang X."/>
            <person name="Dehal P."/>
            <person name="Jiang R.H."/>
            <person name="Aerts A."/>
            <person name="Arredondo F.D."/>
            <person name="Baxter L."/>
            <person name="Bensasson D."/>
            <person name="Beynon J.L."/>
            <person name="Chapman J."/>
            <person name="Damasceno C.M."/>
            <person name="Dorrance A.E."/>
            <person name="Dou D."/>
            <person name="Dickerman A.W."/>
            <person name="Dubchak I.L."/>
            <person name="Garbelotto M."/>
            <person name="Gijzen M."/>
            <person name="Gordon S.G."/>
            <person name="Govers F."/>
            <person name="Grunwald N.J."/>
            <person name="Huang W."/>
            <person name="Ivors K.L."/>
            <person name="Jones R.W."/>
            <person name="Kamoun S."/>
            <person name="Krampis K."/>
            <person name="Lamour K.H."/>
            <person name="Lee M.K."/>
            <person name="McDonald W.H."/>
            <person name="Medina M."/>
            <person name="Meijer H.J."/>
            <person name="Nordberg E.K."/>
            <person name="Maclean D.J."/>
            <person name="Ospina-Giraldo M.D."/>
            <person name="Morris P.F."/>
            <person name="Phuntumart V."/>
            <person name="Putnam N.H."/>
            <person name="Rash S."/>
            <person name="Rose J.K."/>
            <person name="Sakihama Y."/>
            <person name="Salamov A.A."/>
            <person name="Savidor A."/>
            <person name="Scheuring C.F."/>
            <person name="Smith B.M."/>
            <person name="Sobral B.W."/>
            <person name="Terry A."/>
            <person name="Torto-Alalibo T.A."/>
            <person name="Win J."/>
            <person name="Xu Z."/>
            <person name="Zhang H."/>
            <person name="Grigoriev I.V."/>
            <person name="Rokhsar D.S."/>
            <person name="Boore J.L."/>
        </authorList>
    </citation>
    <scope>NUCLEOTIDE SEQUENCE [LARGE SCALE GENOMIC DNA]</scope>
    <source>
        <strain evidence="3">Pr102</strain>
    </source>
</reference>
<dbReference type="AlphaFoldDB" id="H3H5K1"/>
<evidence type="ECO:0000313" key="3">
    <source>
        <dbReference type="Proteomes" id="UP000005238"/>
    </source>
</evidence>
<feature type="region of interest" description="Disordered" evidence="1">
    <location>
        <begin position="299"/>
        <end position="318"/>
    </location>
</feature>
<evidence type="ECO:0000256" key="1">
    <source>
        <dbReference type="SAM" id="MobiDB-lite"/>
    </source>
</evidence>
<reference evidence="2" key="2">
    <citation type="submission" date="2015-06" db="UniProtKB">
        <authorList>
            <consortium name="EnsemblProtists"/>
        </authorList>
    </citation>
    <scope>IDENTIFICATION</scope>
    <source>
        <strain evidence="2">Pr102</strain>
    </source>
</reference>